<dbReference type="InterPro" id="IPR011583">
    <property type="entry name" value="Chitinase_II/V-like_cat"/>
</dbReference>
<evidence type="ECO:0000256" key="3">
    <source>
        <dbReference type="SAM" id="MobiDB-lite"/>
    </source>
</evidence>
<dbReference type="InterPro" id="IPR001223">
    <property type="entry name" value="Glyco_hydro18_cat"/>
</dbReference>
<evidence type="ECO:0000259" key="5">
    <source>
        <dbReference type="PROSITE" id="PS51910"/>
    </source>
</evidence>
<name>A0A840NE31_9PSEU</name>
<dbReference type="InterPro" id="IPR017853">
    <property type="entry name" value="GH"/>
</dbReference>
<keyword evidence="7" id="KW-1185">Reference proteome</keyword>
<dbReference type="PANTHER" id="PTHR46066:SF2">
    <property type="entry name" value="CHITINASE DOMAIN-CONTAINING PROTEIN 1"/>
    <property type="match status" value="1"/>
</dbReference>
<keyword evidence="2" id="KW-0326">Glycosidase</keyword>
<proteinExistence type="predicted"/>
<keyword evidence="4" id="KW-1133">Transmembrane helix</keyword>
<dbReference type="Pfam" id="PF00704">
    <property type="entry name" value="Glyco_hydro_18"/>
    <property type="match status" value="1"/>
</dbReference>
<feature type="region of interest" description="Disordered" evidence="3">
    <location>
        <begin position="1"/>
        <end position="25"/>
    </location>
</feature>
<feature type="region of interest" description="Disordered" evidence="3">
    <location>
        <begin position="37"/>
        <end position="58"/>
    </location>
</feature>
<organism evidence="6 7">
    <name type="scientific">Saccharopolyspora gloriosae</name>
    <dbReference type="NCBI Taxonomy" id="455344"/>
    <lineage>
        <taxon>Bacteria</taxon>
        <taxon>Bacillati</taxon>
        <taxon>Actinomycetota</taxon>
        <taxon>Actinomycetes</taxon>
        <taxon>Pseudonocardiales</taxon>
        <taxon>Pseudonocardiaceae</taxon>
        <taxon>Saccharopolyspora</taxon>
    </lineage>
</organism>
<dbReference type="SUPFAM" id="SSF51445">
    <property type="entry name" value="(Trans)glycosidases"/>
    <property type="match status" value="1"/>
</dbReference>
<feature type="compositionally biased region" description="Basic and acidic residues" evidence="3">
    <location>
        <begin position="1"/>
        <end position="14"/>
    </location>
</feature>
<keyword evidence="1" id="KW-0378">Hydrolase</keyword>
<dbReference type="GO" id="GO:0005975">
    <property type="term" value="P:carbohydrate metabolic process"/>
    <property type="evidence" value="ECO:0007669"/>
    <property type="project" value="InterPro"/>
</dbReference>
<evidence type="ECO:0000256" key="1">
    <source>
        <dbReference type="ARBA" id="ARBA00022801"/>
    </source>
</evidence>
<gene>
    <name evidence="6" type="ORF">BJ969_002309</name>
</gene>
<dbReference type="GO" id="GO:0016798">
    <property type="term" value="F:hydrolase activity, acting on glycosyl bonds"/>
    <property type="evidence" value="ECO:0007669"/>
    <property type="project" value="UniProtKB-KW"/>
</dbReference>
<feature type="domain" description="GH18" evidence="5">
    <location>
        <begin position="103"/>
        <end position="424"/>
    </location>
</feature>
<dbReference type="AlphaFoldDB" id="A0A840NE31"/>
<evidence type="ECO:0000256" key="2">
    <source>
        <dbReference type="ARBA" id="ARBA00023295"/>
    </source>
</evidence>
<protein>
    <submittedName>
        <fullName evidence="6">Spore germination protein YaaH</fullName>
    </submittedName>
</protein>
<evidence type="ECO:0000313" key="6">
    <source>
        <dbReference type="EMBL" id="MBB5069221.1"/>
    </source>
</evidence>
<evidence type="ECO:0000256" key="4">
    <source>
        <dbReference type="SAM" id="Phobius"/>
    </source>
</evidence>
<dbReference type="SMART" id="SM00636">
    <property type="entry name" value="Glyco_18"/>
    <property type="match status" value="1"/>
</dbReference>
<dbReference type="GO" id="GO:0008061">
    <property type="term" value="F:chitin binding"/>
    <property type="evidence" value="ECO:0007669"/>
    <property type="project" value="InterPro"/>
</dbReference>
<dbReference type="Proteomes" id="UP000580474">
    <property type="component" value="Unassembled WGS sequence"/>
</dbReference>
<comment type="caution">
    <text evidence="6">The sequence shown here is derived from an EMBL/GenBank/DDBJ whole genome shotgun (WGS) entry which is preliminary data.</text>
</comment>
<dbReference type="EMBL" id="JACHIV010000001">
    <property type="protein sequence ID" value="MBB5069221.1"/>
    <property type="molecule type" value="Genomic_DNA"/>
</dbReference>
<sequence>MHDDGVREGERDEVATGAGAAASGGLGAKLATWWRRVRTGSGEPEPERDGPPPWDLDRARSPRARRVRHFGGSIWFIALIAIAALLVVVMAAPRMMSPAKPGTLVVASLPFWNLGNGTATVVANRDSVNEVSPWIYGLGDDGTITHQFPPERTAEVSEQVDKLRDAGVPVVASLANITDGRWAYGPVAKVLHDPRLRNRHVREIVALVEREDYAGIDIDYENLRAGDREVFSAFVTELGAALHAERRTLSVAVFAKDSDAGYDERNVAQDFAAIGRAADQVRLMGYDFHWGTSPPGPVAPIGWVREVVQYAKTQIPPERIVLGIPLYGYDWVGNQGANVTWLQAFQLATKHRAETHYDPVSQTPWFRYTDEGGREHEVWFENSVSSKAKFEVARGSGIRGVYLWMYGYEDTATWNRVAESLPVDE</sequence>
<dbReference type="PROSITE" id="PS51910">
    <property type="entry name" value="GH18_2"/>
    <property type="match status" value="1"/>
</dbReference>
<reference evidence="6 7" key="1">
    <citation type="submission" date="2020-08" db="EMBL/GenBank/DDBJ databases">
        <title>Sequencing the genomes of 1000 actinobacteria strains.</title>
        <authorList>
            <person name="Klenk H.-P."/>
        </authorList>
    </citation>
    <scope>NUCLEOTIDE SEQUENCE [LARGE SCALE GENOMIC DNA]</scope>
    <source>
        <strain evidence="6 7">DSM 45582</strain>
    </source>
</reference>
<accession>A0A840NE31</accession>
<feature type="transmembrane region" description="Helical" evidence="4">
    <location>
        <begin position="70"/>
        <end position="92"/>
    </location>
</feature>
<dbReference type="RefSeq" id="WP_184478933.1">
    <property type="nucleotide sequence ID" value="NZ_JACHIV010000001.1"/>
</dbReference>
<dbReference type="CDD" id="cd02874">
    <property type="entry name" value="GH18_CFLE_spore_hydrolase"/>
    <property type="match status" value="1"/>
</dbReference>
<dbReference type="Gene3D" id="3.20.20.80">
    <property type="entry name" value="Glycosidases"/>
    <property type="match status" value="1"/>
</dbReference>
<dbReference type="InterPro" id="IPR029070">
    <property type="entry name" value="Chitinase_insertion_sf"/>
</dbReference>
<dbReference type="InterPro" id="IPR041704">
    <property type="entry name" value="CFLE_GH18"/>
</dbReference>
<feature type="compositionally biased region" description="Basic and acidic residues" evidence="3">
    <location>
        <begin position="45"/>
        <end position="58"/>
    </location>
</feature>
<evidence type="ECO:0000313" key="7">
    <source>
        <dbReference type="Proteomes" id="UP000580474"/>
    </source>
</evidence>
<dbReference type="PANTHER" id="PTHR46066">
    <property type="entry name" value="CHITINASE DOMAIN-CONTAINING PROTEIN 1 FAMILY MEMBER"/>
    <property type="match status" value="1"/>
</dbReference>
<dbReference type="Gene3D" id="3.10.50.10">
    <property type="match status" value="1"/>
</dbReference>
<keyword evidence="4" id="KW-0812">Transmembrane</keyword>
<keyword evidence="4" id="KW-0472">Membrane</keyword>